<evidence type="ECO:0000256" key="1">
    <source>
        <dbReference type="SAM" id="MobiDB-lite"/>
    </source>
</evidence>
<feature type="compositionally biased region" description="Basic and acidic residues" evidence="1">
    <location>
        <begin position="128"/>
        <end position="137"/>
    </location>
</feature>
<gene>
    <name evidence="2" type="ORF">JOC83_001471</name>
</gene>
<proteinExistence type="predicted"/>
<organism evidence="2 3">
    <name type="scientific">Priestia iocasae</name>
    <dbReference type="NCBI Taxonomy" id="2291674"/>
    <lineage>
        <taxon>Bacteria</taxon>
        <taxon>Bacillati</taxon>
        <taxon>Bacillota</taxon>
        <taxon>Bacilli</taxon>
        <taxon>Bacillales</taxon>
        <taxon>Bacillaceae</taxon>
        <taxon>Priestia</taxon>
    </lineage>
</organism>
<evidence type="ECO:0000313" key="3">
    <source>
        <dbReference type="Proteomes" id="UP000809829"/>
    </source>
</evidence>
<accession>A0ABS2QUG8</accession>
<dbReference type="EMBL" id="JAFBFC010000002">
    <property type="protein sequence ID" value="MBM7702637.1"/>
    <property type="molecule type" value="Genomic_DNA"/>
</dbReference>
<feature type="region of interest" description="Disordered" evidence="1">
    <location>
        <begin position="126"/>
        <end position="154"/>
    </location>
</feature>
<dbReference type="Pfam" id="PF10970">
    <property type="entry name" value="GerPE"/>
    <property type="match status" value="1"/>
</dbReference>
<reference evidence="2 3" key="1">
    <citation type="submission" date="2021-01" db="EMBL/GenBank/DDBJ databases">
        <title>Genomic Encyclopedia of Type Strains, Phase IV (KMG-IV): sequencing the most valuable type-strain genomes for metagenomic binning, comparative biology and taxonomic classification.</title>
        <authorList>
            <person name="Goeker M."/>
        </authorList>
    </citation>
    <scope>NUCLEOTIDE SEQUENCE [LARGE SCALE GENOMIC DNA]</scope>
    <source>
        <strain evidence="2 3">DSM 104297</strain>
    </source>
</reference>
<protein>
    <submittedName>
        <fullName evidence="2">Spore germination protein PE</fullName>
    </submittedName>
</protein>
<sequence length="154" mass="16952">MLTRTSFVNNITIDSLSSSSITQVGDSTNLILLTRALAVRREYPLFYGREGNFDDYAVFKEDIPVLPITPIAITTYNEVPAIRVNYIDIIGVGFSSVVHIGSTCNVYAESRIKHIRQLLGNNSSENPLLKKEEDKDTTPVINSSLANTGEGEAE</sequence>
<keyword evidence="3" id="KW-1185">Reference proteome</keyword>
<dbReference type="InterPro" id="IPR024496">
    <property type="entry name" value="Spore_germ_GerPE"/>
</dbReference>
<dbReference type="RefSeq" id="WP_205185789.1">
    <property type="nucleotide sequence ID" value="NZ_JAFBFC010000002.1"/>
</dbReference>
<dbReference type="Proteomes" id="UP000809829">
    <property type="component" value="Unassembled WGS sequence"/>
</dbReference>
<comment type="caution">
    <text evidence="2">The sequence shown here is derived from an EMBL/GenBank/DDBJ whole genome shotgun (WGS) entry which is preliminary data.</text>
</comment>
<name>A0ABS2QUG8_9BACI</name>
<evidence type="ECO:0000313" key="2">
    <source>
        <dbReference type="EMBL" id="MBM7702637.1"/>
    </source>
</evidence>